<protein>
    <submittedName>
        <fullName evidence="1">Uncharacterized protein</fullName>
    </submittedName>
</protein>
<gene>
    <name evidence="1" type="ORF">C798_26465</name>
</gene>
<accession>A0A6M3ZYL1</accession>
<dbReference type="Proteomes" id="UP000501648">
    <property type="component" value="Chromosome"/>
</dbReference>
<evidence type="ECO:0000313" key="2">
    <source>
        <dbReference type="Proteomes" id="UP000501648"/>
    </source>
</evidence>
<name>A0A6M3ZYL1_9BURK</name>
<evidence type="ECO:0000313" key="1">
    <source>
        <dbReference type="EMBL" id="QJQ03657.1"/>
    </source>
</evidence>
<sequence>MMAYAMRRKGALLCRFFIATTLPCAMRIRQFIPIDRILSARSRRRLSHVHAIFTAHRFLSFMGKHGHGTCVGKR</sequence>
<dbReference type="RefSeq" id="WP_017450084.1">
    <property type="nucleotide sequence ID" value="NZ_CP008956.1"/>
</dbReference>
<proteinExistence type="predicted"/>
<reference evidence="1 2" key="1">
    <citation type="journal article" date="2012" name="J. Bacteriol.">
        <title>Genome sequence of the pathogenic Herbaspirillum seropedicae strain Os34, isolated from rice roots.</title>
        <authorList>
            <person name="Ye W."/>
            <person name="Ye S."/>
            <person name="Liu J."/>
            <person name="Chang S."/>
            <person name="Chen M."/>
            <person name="Zhu B."/>
            <person name="Guo L."/>
            <person name="An Q."/>
        </authorList>
    </citation>
    <scope>NUCLEOTIDE SEQUENCE [LARGE SCALE GENOMIC DNA]</scope>
    <source>
        <strain evidence="1 2">Os34</strain>
    </source>
</reference>
<dbReference type="AlphaFoldDB" id="A0A6M3ZYL1"/>
<organism evidence="1 2">
    <name type="scientific">Herbaspirillum rubrisubalbicans Os34</name>
    <dbReference type="NCBI Taxonomy" id="1235827"/>
    <lineage>
        <taxon>Bacteria</taxon>
        <taxon>Pseudomonadati</taxon>
        <taxon>Pseudomonadota</taxon>
        <taxon>Betaproteobacteria</taxon>
        <taxon>Burkholderiales</taxon>
        <taxon>Oxalobacteraceae</taxon>
        <taxon>Herbaspirillum</taxon>
    </lineage>
</organism>
<dbReference type="EMBL" id="CP008956">
    <property type="protein sequence ID" value="QJQ03657.1"/>
    <property type="molecule type" value="Genomic_DNA"/>
</dbReference>